<protein>
    <submittedName>
        <fullName evidence="1">Uncharacterized protein</fullName>
    </submittedName>
</protein>
<accession>A0A0F9TMY4</accession>
<comment type="caution">
    <text evidence="1">The sequence shown here is derived from an EMBL/GenBank/DDBJ whole genome shotgun (WGS) entry which is preliminary data.</text>
</comment>
<reference evidence="1" key="1">
    <citation type="journal article" date="2015" name="Nature">
        <title>Complex archaea that bridge the gap between prokaryotes and eukaryotes.</title>
        <authorList>
            <person name="Spang A."/>
            <person name="Saw J.H."/>
            <person name="Jorgensen S.L."/>
            <person name="Zaremba-Niedzwiedzka K."/>
            <person name="Martijn J."/>
            <person name="Lind A.E."/>
            <person name="van Eijk R."/>
            <person name="Schleper C."/>
            <person name="Guy L."/>
            <person name="Ettema T.J."/>
        </authorList>
    </citation>
    <scope>NUCLEOTIDE SEQUENCE</scope>
</reference>
<gene>
    <name evidence="1" type="ORF">LCGC14_0327360</name>
</gene>
<proteinExistence type="predicted"/>
<evidence type="ECO:0000313" key="1">
    <source>
        <dbReference type="EMBL" id="KKN80644.1"/>
    </source>
</evidence>
<sequence length="103" mass="11417">MFRRNVPAAPDTLAPPELADELLDLKAAVAELTVRERELKDALIASGITEVEGERARATVSTHERTTLDVEAAKEKLGPAWCRRHSTTKEQTVVRVSARKRVD</sequence>
<dbReference type="AlphaFoldDB" id="A0A0F9TMY4"/>
<dbReference type="EMBL" id="LAZR01000227">
    <property type="protein sequence ID" value="KKN80644.1"/>
    <property type="molecule type" value="Genomic_DNA"/>
</dbReference>
<organism evidence="1">
    <name type="scientific">marine sediment metagenome</name>
    <dbReference type="NCBI Taxonomy" id="412755"/>
    <lineage>
        <taxon>unclassified sequences</taxon>
        <taxon>metagenomes</taxon>
        <taxon>ecological metagenomes</taxon>
    </lineage>
</organism>
<name>A0A0F9TMY4_9ZZZZ</name>